<organism evidence="20 21">
    <name type="scientific">Phyllobacterium phragmitis</name>
    <dbReference type="NCBI Taxonomy" id="2670329"/>
    <lineage>
        <taxon>Bacteria</taxon>
        <taxon>Pseudomonadati</taxon>
        <taxon>Pseudomonadota</taxon>
        <taxon>Alphaproteobacteria</taxon>
        <taxon>Hyphomicrobiales</taxon>
        <taxon>Phyllobacteriaceae</taxon>
        <taxon>Phyllobacterium</taxon>
    </lineage>
</organism>
<dbReference type="PANTHER" id="PTHR32309:SF13">
    <property type="entry name" value="FERRIC ENTEROBACTIN TRANSPORT PROTEIN FEPE"/>
    <property type="match status" value="1"/>
</dbReference>
<dbReference type="InterPro" id="IPR005702">
    <property type="entry name" value="Wzc-like_C"/>
</dbReference>
<evidence type="ECO:0000256" key="5">
    <source>
        <dbReference type="ARBA" id="ARBA00022475"/>
    </source>
</evidence>
<evidence type="ECO:0000259" key="19">
    <source>
        <dbReference type="Pfam" id="PF13807"/>
    </source>
</evidence>
<protein>
    <recommendedName>
        <fullName evidence="4">non-specific protein-tyrosine kinase</fullName>
        <ecNumber evidence="4">2.7.10.2</ecNumber>
    </recommendedName>
</protein>
<keyword evidence="8 16" id="KW-0812">Transmembrane</keyword>
<comment type="subcellular location">
    <subcellularLocation>
        <location evidence="1">Cell inner membrane</location>
        <topology evidence="1">Multi-pass membrane protein</topology>
    </subcellularLocation>
</comment>
<gene>
    <name evidence="20" type="ORF">PPNSA23_26560</name>
</gene>
<evidence type="ECO:0000256" key="8">
    <source>
        <dbReference type="ARBA" id="ARBA00022692"/>
    </source>
</evidence>
<dbReference type="CDD" id="cd05387">
    <property type="entry name" value="BY-kinase"/>
    <property type="match status" value="1"/>
</dbReference>
<comment type="similarity">
    <text evidence="3">Belongs to the etk/wzc family.</text>
</comment>
<feature type="domain" description="AAA" evidence="18">
    <location>
        <begin position="566"/>
        <end position="694"/>
    </location>
</feature>
<comment type="similarity">
    <text evidence="2">Belongs to the CpsD/CapB family.</text>
</comment>
<dbReference type="InterPro" id="IPR027417">
    <property type="entry name" value="P-loop_NTPase"/>
</dbReference>
<sequence length="771" mass="83457">MHQGNLPFNGRLAVNAKGQADADNFIDLEQLLAMARRQAKTVAIVAAIGLMLGIVSLIFSTPYYTAGTSILLDDNLGKLADEPSPMPANAQTDATILSQIAILKSTELAAKVVDREHLTENEIFMNPPRSLFSRVKSMAESVIGMFAGGEKKAGSGNGSGGPRMYAASILQSNLNVERQGRSFVIDLNYTSNDPELAGRIARAYADVYLADQLDANFDATQRATVWLQGRLAELRESSQKAALEVERYRAENGLTAAKGTLVSEQQLSDLNSQFILTQAETARALAQYNQYKSIVDGGPEAAVNNAAVLSDQLNASVISPLRTRYLTISKRLQEITSRYGEDHPQAVSLRTEQQEVGRQIFQELKQATASLRNQYEVAKSRETSLRESLQKVTGETSTANQSLVHLRELEQKSQALSDLYQTYLKRYQEAVQQQSFPIAKARIISVASKPTDPSSPKKKMILAASLLLGLFAGAGIGAWREFRERFFRVGEEVRNVLGVKFLGYLPAISGSGDIASRGSSDGQGPAPRVTNMMRVAIDSPASAFAETLRNAKVAADVVLQGRESKVIGIISALPDEGKSTVAANFAGLLAANGAKTLLIDGDLRNPGLTRALSLAPQKGLVEVVVGEVPWQSAIKIDSKTKLAILPAVVPRHLSHTSELISCAGMSAFLDEARGVFEYIIVDLPPLGPVVDSKAFAPLADGFVMVTEWGVTPRPLVKSMLQSENLITPKILGLILNKADMKRLAKYSAYGSSEHFMDRYSSYYLDEASGKS</sequence>
<comment type="catalytic activity">
    <reaction evidence="15">
        <text>L-tyrosyl-[protein] + ATP = O-phospho-L-tyrosyl-[protein] + ADP + H(+)</text>
        <dbReference type="Rhea" id="RHEA:10596"/>
        <dbReference type="Rhea" id="RHEA-COMP:10136"/>
        <dbReference type="Rhea" id="RHEA-COMP:20101"/>
        <dbReference type="ChEBI" id="CHEBI:15378"/>
        <dbReference type="ChEBI" id="CHEBI:30616"/>
        <dbReference type="ChEBI" id="CHEBI:46858"/>
        <dbReference type="ChEBI" id="CHEBI:61978"/>
        <dbReference type="ChEBI" id="CHEBI:456216"/>
        <dbReference type="EC" id="2.7.10.2"/>
    </reaction>
</comment>
<keyword evidence="14" id="KW-0829">Tyrosine-protein kinase</keyword>
<evidence type="ECO:0000256" key="9">
    <source>
        <dbReference type="ARBA" id="ARBA00022741"/>
    </source>
</evidence>
<dbReference type="Gene3D" id="3.40.50.300">
    <property type="entry name" value="P-loop containing nucleotide triphosphate hydrolases"/>
    <property type="match status" value="1"/>
</dbReference>
<keyword evidence="11" id="KW-0067">ATP-binding</keyword>
<keyword evidence="6" id="KW-0997">Cell inner membrane</keyword>
<dbReference type="RefSeq" id="WP_407865279.1">
    <property type="nucleotide sequence ID" value="NZ_BAAFZP010000001.1"/>
</dbReference>
<dbReference type="EMBL" id="BAAFZP010000001">
    <property type="protein sequence ID" value="GAB1582713.1"/>
    <property type="molecule type" value="Genomic_DNA"/>
</dbReference>
<dbReference type="Pfam" id="PF13614">
    <property type="entry name" value="AAA_31"/>
    <property type="match status" value="1"/>
</dbReference>
<accession>A0ABQ0H1A1</accession>
<dbReference type="SUPFAM" id="SSF52540">
    <property type="entry name" value="P-loop containing nucleoside triphosphate hydrolases"/>
    <property type="match status" value="1"/>
</dbReference>
<evidence type="ECO:0000256" key="15">
    <source>
        <dbReference type="ARBA" id="ARBA00051245"/>
    </source>
</evidence>
<keyword evidence="5" id="KW-1003">Cell membrane</keyword>
<evidence type="ECO:0000256" key="3">
    <source>
        <dbReference type="ARBA" id="ARBA00008883"/>
    </source>
</evidence>
<keyword evidence="21" id="KW-1185">Reference proteome</keyword>
<keyword evidence="10" id="KW-0418">Kinase</keyword>
<feature type="domain" description="Tyrosine-protein kinase G-rich" evidence="19">
    <location>
        <begin position="408"/>
        <end position="480"/>
    </location>
</feature>
<evidence type="ECO:0000256" key="16">
    <source>
        <dbReference type="SAM" id="Phobius"/>
    </source>
</evidence>
<dbReference type="NCBIfam" id="TIGR01005">
    <property type="entry name" value="eps_transp_fam"/>
    <property type="match status" value="1"/>
</dbReference>
<dbReference type="PANTHER" id="PTHR32309">
    <property type="entry name" value="TYROSINE-PROTEIN KINASE"/>
    <property type="match status" value="1"/>
</dbReference>
<dbReference type="InterPro" id="IPR025669">
    <property type="entry name" value="AAA_dom"/>
</dbReference>
<evidence type="ECO:0000256" key="11">
    <source>
        <dbReference type="ARBA" id="ARBA00022840"/>
    </source>
</evidence>
<feature type="transmembrane region" description="Helical" evidence="16">
    <location>
        <begin position="42"/>
        <end position="64"/>
    </location>
</feature>
<evidence type="ECO:0000256" key="7">
    <source>
        <dbReference type="ARBA" id="ARBA00022679"/>
    </source>
</evidence>
<evidence type="ECO:0000256" key="12">
    <source>
        <dbReference type="ARBA" id="ARBA00022989"/>
    </source>
</evidence>
<evidence type="ECO:0000256" key="6">
    <source>
        <dbReference type="ARBA" id="ARBA00022519"/>
    </source>
</evidence>
<evidence type="ECO:0000256" key="10">
    <source>
        <dbReference type="ARBA" id="ARBA00022777"/>
    </source>
</evidence>
<reference evidence="20 21" key="1">
    <citation type="submission" date="2024-10" db="EMBL/GenBank/DDBJ databases">
        <title>Isolation, draft genome sequencing and identification of Phyllobacterium sp. NSA23, isolated from leaf soil.</title>
        <authorList>
            <person name="Akita H."/>
        </authorList>
    </citation>
    <scope>NUCLEOTIDE SEQUENCE [LARGE SCALE GENOMIC DNA]</scope>
    <source>
        <strain evidence="20 21">NSA23</strain>
    </source>
</reference>
<evidence type="ECO:0000256" key="13">
    <source>
        <dbReference type="ARBA" id="ARBA00023136"/>
    </source>
</evidence>
<dbReference type="InterPro" id="IPR003856">
    <property type="entry name" value="LPS_length_determ_N"/>
</dbReference>
<dbReference type="Pfam" id="PF02706">
    <property type="entry name" value="Wzz"/>
    <property type="match status" value="1"/>
</dbReference>
<dbReference type="Proteomes" id="UP001628091">
    <property type="component" value="Unassembled WGS sequence"/>
</dbReference>
<evidence type="ECO:0000256" key="1">
    <source>
        <dbReference type="ARBA" id="ARBA00004429"/>
    </source>
</evidence>
<dbReference type="InterPro" id="IPR050445">
    <property type="entry name" value="Bact_polysacc_biosynth/exp"/>
</dbReference>
<evidence type="ECO:0000259" key="17">
    <source>
        <dbReference type="Pfam" id="PF02706"/>
    </source>
</evidence>
<keyword evidence="7" id="KW-0808">Transferase</keyword>
<dbReference type="EC" id="2.7.10.2" evidence="4"/>
<keyword evidence="12 16" id="KW-1133">Transmembrane helix</keyword>
<evidence type="ECO:0000256" key="4">
    <source>
        <dbReference type="ARBA" id="ARBA00011903"/>
    </source>
</evidence>
<feature type="domain" description="Polysaccharide chain length determinant N-terminal" evidence="17">
    <location>
        <begin position="25"/>
        <end position="114"/>
    </location>
</feature>
<dbReference type="InterPro" id="IPR005700">
    <property type="entry name" value="EPS_ExoP-like"/>
</dbReference>
<dbReference type="Pfam" id="PF13807">
    <property type="entry name" value="GNVR"/>
    <property type="match status" value="1"/>
</dbReference>
<proteinExistence type="inferred from homology"/>
<evidence type="ECO:0000313" key="20">
    <source>
        <dbReference type="EMBL" id="GAB1582713.1"/>
    </source>
</evidence>
<evidence type="ECO:0000256" key="2">
    <source>
        <dbReference type="ARBA" id="ARBA00007316"/>
    </source>
</evidence>
<comment type="caution">
    <text evidence="20">The sequence shown here is derived from an EMBL/GenBank/DDBJ whole genome shotgun (WGS) entry which is preliminary data.</text>
</comment>
<keyword evidence="9" id="KW-0547">Nucleotide-binding</keyword>
<name>A0ABQ0H1A1_9HYPH</name>
<evidence type="ECO:0000313" key="21">
    <source>
        <dbReference type="Proteomes" id="UP001628091"/>
    </source>
</evidence>
<evidence type="ECO:0000259" key="18">
    <source>
        <dbReference type="Pfam" id="PF13614"/>
    </source>
</evidence>
<evidence type="ECO:0000256" key="14">
    <source>
        <dbReference type="ARBA" id="ARBA00023137"/>
    </source>
</evidence>
<keyword evidence="13 16" id="KW-0472">Membrane</keyword>
<dbReference type="InterPro" id="IPR032807">
    <property type="entry name" value="GNVR"/>
</dbReference>